<dbReference type="Gene3D" id="1.10.1330.10">
    <property type="entry name" value="Dockerin domain"/>
    <property type="match status" value="1"/>
</dbReference>
<keyword evidence="2" id="KW-0472">Membrane</keyword>
<dbReference type="AlphaFoldDB" id="A0A1J5HYG2"/>
<dbReference type="EMBL" id="MNZM01000037">
    <property type="protein sequence ID" value="OIP85110.1"/>
    <property type="molecule type" value="Genomic_DNA"/>
</dbReference>
<sequence>MIRKKIIITTGILLIIGILTIVYGVTKGWFNKKSKASGTPTVLLRVDPIPVQIAENNTFSYTLKANPNQNLNIIGYLLTINFDNAKVQITSIEYKTGVISQDLGQDTSNKDTVNQLGKINIQAEISTAQGELLLQNTDVNLVTISGKALITGIPQLLIDNFKLYQINSDSTLTEISGGVGEFSTSSSSSQSSSSGSVASSSSSSEQSSLSSSSSNASTSSSSSQESVKVVIKIKYRMQGVLNWIANQSALTKLKILKNGVEIDNDSISFIASLSSDYLWHGQFEQRLVPSNDYVFLVKPDKHLQRKVCSLSGRDSSTLYDCGENTITLSSNTTDLDLSGLTFFAGDITGEQGIADGKVDSLDYVMIQLIIQNNTGKDPTKVAKADLNYDGIVDTQDASLIIEVWQKGIN</sequence>
<evidence type="ECO:0000313" key="4">
    <source>
        <dbReference type="EMBL" id="OIP85110.1"/>
    </source>
</evidence>
<feature type="transmembrane region" description="Helical" evidence="2">
    <location>
        <begin position="6"/>
        <end position="25"/>
    </location>
</feature>
<accession>A0A1J5HYG2</accession>
<feature type="region of interest" description="Disordered" evidence="1">
    <location>
        <begin position="183"/>
        <end position="220"/>
    </location>
</feature>
<gene>
    <name evidence="4" type="ORF">AUK04_01605</name>
</gene>
<dbReference type="PROSITE" id="PS51766">
    <property type="entry name" value="DOCKERIN"/>
    <property type="match status" value="1"/>
</dbReference>
<dbReference type="GO" id="GO:0000272">
    <property type="term" value="P:polysaccharide catabolic process"/>
    <property type="evidence" value="ECO:0007669"/>
    <property type="project" value="InterPro"/>
</dbReference>
<name>A0A1J5HYG2_9BACT</name>
<evidence type="ECO:0000256" key="2">
    <source>
        <dbReference type="SAM" id="Phobius"/>
    </source>
</evidence>
<evidence type="ECO:0000256" key="1">
    <source>
        <dbReference type="SAM" id="MobiDB-lite"/>
    </source>
</evidence>
<dbReference type="Pfam" id="PF00404">
    <property type="entry name" value="Dockerin_1"/>
    <property type="match status" value="1"/>
</dbReference>
<proteinExistence type="predicted"/>
<organism evidence="4 5">
    <name type="scientific">Candidatus Roizmanbacteria bacterium CG2_30_33_16</name>
    <dbReference type="NCBI Taxonomy" id="1805340"/>
    <lineage>
        <taxon>Bacteria</taxon>
        <taxon>Candidatus Roizmaniibacteriota</taxon>
    </lineage>
</organism>
<dbReference type="Proteomes" id="UP000183758">
    <property type="component" value="Unassembled WGS sequence"/>
</dbReference>
<dbReference type="InterPro" id="IPR036439">
    <property type="entry name" value="Dockerin_dom_sf"/>
</dbReference>
<protein>
    <recommendedName>
        <fullName evidence="3">Dockerin domain-containing protein</fullName>
    </recommendedName>
</protein>
<dbReference type="CDD" id="cd14256">
    <property type="entry name" value="Dockerin_I"/>
    <property type="match status" value="1"/>
</dbReference>
<reference evidence="4 5" key="1">
    <citation type="journal article" date="2016" name="Environ. Microbiol.">
        <title>Genomic resolution of a cold subsurface aquifer community provides metabolic insights for novel microbes adapted to high CO concentrations.</title>
        <authorList>
            <person name="Probst A.J."/>
            <person name="Castelle C.J."/>
            <person name="Singh A."/>
            <person name="Brown C.T."/>
            <person name="Anantharaman K."/>
            <person name="Sharon I."/>
            <person name="Hug L.A."/>
            <person name="Burstein D."/>
            <person name="Emerson J.B."/>
            <person name="Thomas B.C."/>
            <person name="Banfield J.F."/>
        </authorList>
    </citation>
    <scope>NUCLEOTIDE SEQUENCE [LARGE SCALE GENOMIC DNA]</scope>
    <source>
        <strain evidence="4">CG2_30_33_16</strain>
    </source>
</reference>
<dbReference type="InterPro" id="IPR016134">
    <property type="entry name" value="Dockerin_dom"/>
</dbReference>
<dbReference type="InterPro" id="IPR002105">
    <property type="entry name" value="Dockerin_1_rpt"/>
</dbReference>
<keyword evidence="2" id="KW-1133">Transmembrane helix</keyword>
<feature type="domain" description="Dockerin" evidence="3">
    <location>
        <begin position="340"/>
        <end position="409"/>
    </location>
</feature>
<keyword evidence="2" id="KW-0812">Transmembrane</keyword>
<evidence type="ECO:0000259" key="3">
    <source>
        <dbReference type="PROSITE" id="PS51766"/>
    </source>
</evidence>
<dbReference type="SUPFAM" id="SSF63446">
    <property type="entry name" value="Type I dockerin domain"/>
    <property type="match status" value="1"/>
</dbReference>
<comment type="caution">
    <text evidence="4">The sequence shown here is derived from an EMBL/GenBank/DDBJ whole genome shotgun (WGS) entry which is preliminary data.</text>
</comment>
<evidence type="ECO:0000313" key="5">
    <source>
        <dbReference type="Proteomes" id="UP000183758"/>
    </source>
</evidence>
<dbReference type="GO" id="GO:0004553">
    <property type="term" value="F:hydrolase activity, hydrolyzing O-glycosyl compounds"/>
    <property type="evidence" value="ECO:0007669"/>
    <property type="project" value="InterPro"/>
</dbReference>